<sequence length="89" mass="10127">MILINKFNRLDATHSIPPFSYFSQITLVFCTNSKHNPIPLLRCSEEKKRRSESALLLPAHSFRAYQPPLSSLITFNTRFLSLGINGGDF</sequence>
<reference evidence="1 2" key="2">
    <citation type="journal article" date="2022" name="Mol. Ecol. Resour.">
        <title>The genomes of chicory, endive, great burdock and yacon provide insights into Asteraceae paleo-polyploidization history and plant inulin production.</title>
        <authorList>
            <person name="Fan W."/>
            <person name="Wang S."/>
            <person name="Wang H."/>
            <person name="Wang A."/>
            <person name="Jiang F."/>
            <person name="Liu H."/>
            <person name="Zhao H."/>
            <person name="Xu D."/>
            <person name="Zhang Y."/>
        </authorList>
    </citation>
    <scope>NUCLEOTIDE SEQUENCE [LARGE SCALE GENOMIC DNA]</scope>
    <source>
        <strain evidence="2">cv. Niubang</strain>
    </source>
</reference>
<proteinExistence type="predicted"/>
<dbReference type="EMBL" id="CM042056">
    <property type="protein sequence ID" value="KAI3696826.1"/>
    <property type="molecule type" value="Genomic_DNA"/>
</dbReference>
<evidence type="ECO:0000313" key="2">
    <source>
        <dbReference type="Proteomes" id="UP001055879"/>
    </source>
</evidence>
<accession>A0ACB8ZH62</accession>
<name>A0ACB8ZH62_ARCLA</name>
<evidence type="ECO:0000313" key="1">
    <source>
        <dbReference type="EMBL" id="KAI3696826.1"/>
    </source>
</evidence>
<protein>
    <submittedName>
        <fullName evidence="1">Uncharacterized protein</fullName>
    </submittedName>
</protein>
<organism evidence="1 2">
    <name type="scientific">Arctium lappa</name>
    <name type="common">Greater burdock</name>
    <name type="synonym">Lappa major</name>
    <dbReference type="NCBI Taxonomy" id="4217"/>
    <lineage>
        <taxon>Eukaryota</taxon>
        <taxon>Viridiplantae</taxon>
        <taxon>Streptophyta</taxon>
        <taxon>Embryophyta</taxon>
        <taxon>Tracheophyta</taxon>
        <taxon>Spermatophyta</taxon>
        <taxon>Magnoliopsida</taxon>
        <taxon>eudicotyledons</taxon>
        <taxon>Gunneridae</taxon>
        <taxon>Pentapetalae</taxon>
        <taxon>asterids</taxon>
        <taxon>campanulids</taxon>
        <taxon>Asterales</taxon>
        <taxon>Asteraceae</taxon>
        <taxon>Carduoideae</taxon>
        <taxon>Cardueae</taxon>
        <taxon>Arctiinae</taxon>
        <taxon>Arctium</taxon>
    </lineage>
</organism>
<comment type="caution">
    <text evidence="1">The sequence shown here is derived from an EMBL/GenBank/DDBJ whole genome shotgun (WGS) entry which is preliminary data.</text>
</comment>
<keyword evidence="2" id="KW-1185">Reference proteome</keyword>
<reference evidence="2" key="1">
    <citation type="journal article" date="2022" name="Mol. Ecol. Resour.">
        <title>The genomes of chicory, endive, great burdock and yacon provide insights into Asteraceae palaeo-polyploidization history and plant inulin production.</title>
        <authorList>
            <person name="Fan W."/>
            <person name="Wang S."/>
            <person name="Wang H."/>
            <person name="Wang A."/>
            <person name="Jiang F."/>
            <person name="Liu H."/>
            <person name="Zhao H."/>
            <person name="Xu D."/>
            <person name="Zhang Y."/>
        </authorList>
    </citation>
    <scope>NUCLEOTIDE SEQUENCE [LARGE SCALE GENOMIC DNA]</scope>
    <source>
        <strain evidence="2">cv. Niubang</strain>
    </source>
</reference>
<gene>
    <name evidence="1" type="ORF">L6452_29402</name>
</gene>
<dbReference type="Proteomes" id="UP001055879">
    <property type="component" value="Linkage Group LG10"/>
</dbReference>